<feature type="domain" description="S1 motif" evidence="5">
    <location>
        <begin position="369"/>
        <end position="439"/>
    </location>
</feature>
<dbReference type="NCBIfam" id="TIGR00717">
    <property type="entry name" value="rpsA"/>
    <property type="match status" value="1"/>
</dbReference>
<keyword evidence="7" id="KW-1185">Reference proteome</keyword>
<evidence type="ECO:0000256" key="3">
    <source>
        <dbReference type="ARBA" id="ARBA00025604"/>
    </source>
</evidence>
<dbReference type="GO" id="GO:0005840">
    <property type="term" value="C:ribosome"/>
    <property type="evidence" value="ECO:0007669"/>
    <property type="project" value="UniProtKB-KW"/>
</dbReference>
<feature type="domain" description="S1 motif" evidence="5">
    <location>
        <begin position="110"/>
        <end position="176"/>
    </location>
</feature>
<feature type="domain" description="S1 motif" evidence="5">
    <location>
        <begin position="456"/>
        <end position="524"/>
    </location>
</feature>
<keyword evidence="2 4" id="KW-0687">Ribonucleoprotein</keyword>
<comment type="caution">
    <text evidence="6">The sequence shown here is derived from an EMBL/GenBank/DDBJ whole genome shotgun (WGS) entry which is preliminary data.</text>
</comment>
<evidence type="ECO:0000259" key="5">
    <source>
        <dbReference type="PROSITE" id="PS50126"/>
    </source>
</evidence>
<gene>
    <name evidence="6" type="primary">rpsA</name>
    <name evidence="6" type="ORF">KNW02_08460</name>
</gene>
<evidence type="ECO:0000313" key="7">
    <source>
        <dbReference type="Proteomes" id="UP001166191"/>
    </source>
</evidence>
<organism evidence="6 7">
    <name type="scientific">Paracoccus marinaquae</name>
    <dbReference type="NCBI Taxonomy" id="2841926"/>
    <lineage>
        <taxon>Bacteria</taxon>
        <taxon>Pseudomonadati</taxon>
        <taxon>Pseudomonadota</taxon>
        <taxon>Alphaproteobacteria</taxon>
        <taxon>Rhodobacterales</taxon>
        <taxon>Paracoccaceae</taxon>
        <taxon>Paracoccus</taxon>
    </lineage>
</organism>
<dbReference type="CDD" id="cd05687">
    <property type="entry name" value="S1_RPS1_repeat_ec1_hs1"/>
    <property type="match status" value="1"/>
</dbReference>
<keyword evidence="4" id="KW-0694">RNA-binding</keyword>
<dbReference type="Pfam" id="PF00575">
    <property type="entry name" value="S1"/>
    <property type="match status" value="6"/>
</dbReference>
<comment type="similarity">
    <text evidence="4">Belongs to the bacterial ribosomal protein bS1 family.</text>
</comment>
<dbReference type="CDD" id="cd05688">
    <property type="entry name" value="S1_RPS1_repeat_ec3"/>
    <property type="match status" value="1"/>
</dbReference>
<dbReference type="Proteomes" id="UP001166191">
    <property type="component" value="Unassembled WGS sequence"/>
</dbReference>
<dbReference type="PROSITE" id="PS50126">
    <property type="entry name" value="S1"/>
    <property type="match status" value="6"/>
</dbReference>
<dbReference type="SMART" id="SM00316">
    <property type="entry name" value="S1"/>
    <property type="match status" value="6"/>
</dbReference>
<sequence>MCAKATMEEFEALLNESFEIDTPDEGSVVKGRVIAIEAGQAIIDVGYKMEGRVDLKEFANPGEEAKLAIGDEVEVYLDRVENARGEASISREKARREEAWDRLEKAYADEERVEGAIFGRVKGGFTVDLGGAVAFLPGSQVDVRPVRDAGPLMGLKQPFQILKMDRRRGNIVVSRRAILEESRAEQRAEVIANLTEGQTVKGVVKNITEYGAFVDLGGVDGLLHVTDMAWRRVNHPSEILSIGESVDVQVIKINKDSHRISLGMKQLQADPWDTVSDKFPLGSVHNGRVTNITDYGAFVELEAGVEGLVHVSEMSWTKKNVHPGKIVSTSQEVDVMVLEIDEAKRRVSLGLKQTMRNPWEVFAETHPSGTVIEGEVKNITEFGLFIGLDGDIDGMVHLSDISWDARGEDAIQDFRKGDMVKAVVQDVDVEKERISLSIKALENEHMAEAVDGVKRGSVVTALVTAIEDGGVEVEYNGVKSFIRRSDLARDRQDQRPERFQVGDKIDARVTNIDTKTRRLGLSIKAREIAEEKEAVEQYGSSDSGASLGDILGAALNRNN</sequence>
<dbReference type="RefSeq" id="WP_216032830.1">
    <property type="nucleotide sequence ID" value="NZ_JAHKNG010000011.1"/>
</dbReference>
<evidence type="ECO:0000313" key="6">
    <source>
        <dbReference type="EMBL" id="MBU3030150.1"/>
    </source>
</evidence>
<feature type="domain" description="S1 motif" evidence="5">
    <location>
        <begin position="26"/>
        <end position="92"/>
    </location>
</feature>
<dbReference type="InterPro" id="IPR000110">
    <property type="entry name" value="Ribosomal_bS1"/>
</dbReference>
<dbReference type="PANTHER" id="PTHR10724:SF7">
    <property type="entry name" value="SMALL RIBOSOMAL SUBUNIT PROTEIN BS1C"/>
    <property type="match status" value="1"/>
</dbReference>
<dbReference type="InterPro" id="IPR050437">
    <property type="entry name" value="Ribos_protein_bS1-like"/>
</dbReference>
<reference evidence="6" key="1">
    <citation type="submission" date="2021-06" db="EMBL/GenBank/DDBJ databases">
        <title>Paracoccus bacterium XHP0099 sp. nov., isolated from the surface waters of the Yellow Sea.</title>
        <authorList>
            <person name="Xue H."/>
            <person name="Zhang D."/>
        </authorList>
    </citation>
    <scope>NUCLEOTIDE SEQUENCE</scope>
    <source>
        <strain evidence="6">XHP0099</strain>
    </source>
</reference>
<keyword evidence="1 4" id="KW-0689">Ribosomal protein</keyword>
<comment type="function">
    <text evidence="3 4">Binds mRNA; thus facilitating recognition of the initiation point. It is needed to translate mRNA with a short Shine-Dalgarno (SD) purine-rich sequence.</text>
</comment>
<dbReference type="CDD" id="cd04465">
    <property type="entry name" value="S1_RPS1_repeat_ec2_hs2"/>
    <property type="match status" value="1"/>
</dbReference>
<evidence type="ECO:0000256" key="2">
    <source>
        <dbReference type="ARBA" id="ARBA00023274"/>
    </source>
</evidence>
<dbReference type="PIRSF" id="PIRSF002111">
    <property type="entry name" value="RpsA"/>
    <property type="match status" value="1"/>
</dbReference>
<dbReference type="NCBIfam" id="NF004952">
    <property type="entry name" value="PRK06299.1-2"/>
    <property type="match status" value="1"/>
</dbReference>
<proteinExistence type="inferred from homology"/>
<evidence type="ECO:0000256" key="1">
    <source>
        <dbReference type="ARBA" id="ARBA00022980"/>
    </source>
</evidence>
<dbReference type="PANTHER" id="PTHR10724">
    <property type="entry name" value="30S RIBOSOMAL PROTEIN S1"/>
    <property type="match status" value="1"/>
</dbReference>
<accession>A0ABS6AHT0</accession>
<dbReference type="InterPro" id="IPR003029">
    <property type="entry name" value="S1_domain"/>
</dbReference>
<evidence type="ECO:0000256" key="4">
    <source>
        <dbReference type="PIRNR" id="PIRNR002111"/>
    </source>
</evidence>
<dbReference type="EMBL" id="JAHKNG010000011">
    <property type="protein sequence ID" value="MBU3030150.1"/>
    <property type="molecule type" value="Genomic_DNA"/>
</dbReference>
<feature type="domain" description="S1 motif" evidence="5">
    <location>
        <begin position="282"/>
        <end position="352"/>
    </location>
</feature>
<feature type="domain" description="S1 motif" evidence="5">
    <location>
        <begin position="197"/>
        <end position="265"/>
    </location>
</feature>
<dbReference type="NCBIfam" id="NF004955">
    <property type="entry name" value="PRK06299.1-5"/>
    <property type="match status" value="1"/>
</dbReference>
<dbReference type="CDD" id="cd05691">
    <property type="entry name" value="S1_RPS1_repeat_ec6"/>
    <property type="match status" value="1"/>
</dbReference>
<name>A0ABS6AHT0_9RHOB</name>
<protein>
    <recommendedName>
        <fullName evidence="4">30S ribosomal protein S1</fullName>
    </recommendedName>
</protein>